<dbReference type="Gene3D" id="2.10.90.10">
    <property type="entry name" value="Cystine-knot cytokines"/>
    <property type="match status" value="1"/>
</dbReference>
<comment type="similarity">
    <text evidence="2">Belongs to the noggin family.</text>
</comment>
<gene>
    <name evidence="7" type="primary">nlg5</name>
</gene>
<evidence type="ECO:0000313" key="7">
    <source>
        <dbReference type="EMBL" id="ACO06230.1"/>
    </source>
</evidence>
<dbReference type="AlphaFoldDB" id="C1JAC5"/>
<keyword evidence="6" id="KW-1133">Transmembrane helix</keyword>
<dbReference type="GO" id="GO:0045596">
    <property type="term" value="P:negative regulation of cell differentiation"/>
    <property type="evidence" value="ECO:0007669"/>
    <property type="project" value="InterPro"/>
</dbReference>
<dbReference type="InterPro" id="IPR029034">
    <property type="entry name" value="Cystine-knot_cytokine"/>
</dbReference>
<dbReference type="InterPro" id="IPR008717">
    <property type="entry name" value="Noggin"/>
</dbReference>
<dbReference type="PANTHER" id="PTHR10494">
    <property type="entry name" value="BONE MORPHOGENETIC PROTEIN INHIBITOR, NOGGIN"/>
    <property type="match status" value="1"/>
</dbReference>
<evidence type="ECO:0000256" key="5">
    <source>
        <dbReference type="ARBA" id="ARBA00022729"/>
    </source>
</evidence>
<feature type="transmembrane region" description="Helical" evidence="6">
    <location>
        <begin position="21"/>
        <end position="41"/>
    </location>
</feature>
<keyword evidence="5" id="KW-0732">Signal</keyword>
<accession>C1JAC5</accession>
<evidence type="ECO:0000256" key="1">
    <source>
        <dbReference type="ARBA" id="ARBA00004613"/>
    </source>
</evidence>
<dbReference type="GO" id="GO:0005615">
    <property type="term" value="C:extracellular space"/>
    <property type="evidence" value="ECO:0007669"/>
    <property type="project" value="TreeGrafter"/>
</dbReference>
<keyword evidence="6" id="KW-0812">Transmembrane</keyword>
<dbReference type="Gene3D" id="1.10.287.520">
    <property type="entry name" value="Helix hairpin bin"/>
    <property type="match status" value="1"/>
</dbReference>
<organism evidence="7">
    <name type="scientific">Schmidtea mediterranea</name>
    <name type="common">Freshwater planarian flatworm</name>
    <dbReference type="NCBI Taxonomy" id="79327"/>
    <lineage>
        <taxon>Eukaryota</taxon>
        <taxon>Metazoa</taxon>
        <taxon>Spiralia</taxon>
        <taxon>Lophotrochozoa</taxon>
        <taxon>Platyhelminthes</taxon>
        <taxon>Rhabditophora</taxon>
        <taxon>Seriata</taxon>
        <taxon>Tricladida</taxon>
        <taxon>Continenticola</taxon>
        <taxon>Geoplanoidea</taxon>
        <taxon>Dugesiidae</taxon>
        <taxon>Schmidtea</taxon>
    </lineage>
</organism>
<dbReference type="SUPFAM" id="SSF57501">
    <property type="entry name" value="Cystine-knot cytokines"/>
    <property type="match status" value="1"/>
</dbReference>
<keyword evidence="4" id="KW-0964">Secreted</keyword>
<dbReference type="GO" id="GO:0009953">
    <property type="term" value="P:dorsal/ventral pattern formation"/>
    <property type="evidence" value="ECO:0007669"/>
    <property type="project" value="TreeGrafter"/>
</dbReference>
<dbReference type="GO" id="GO:0030514">
    <property type="term" value="P:negative regulation of BMP signaling pathway"/>
    <property type="evidence" value="ECO:0007669"/>
    <property type="project" value="InterPro"/>
</dbReference>
<dbReference type="Pfam" id="PF05806">
    <property type="entry name" value="Noggin"/>
    <property type="match status" value="1"/>
</dbReference>
<evidence type="ECO:0000256" key="2">
    <source>
        <dbReference type="ARBA" id="ARBA00007480"/>
    </source>
</evidence>
<evidence type="ECO:0000256" key="4">
    <source>
        <dbReference type="ARBA" id="ARBA00022525"/>
    </source>
</evidence>
<proteinExistence type="evidence at transcript level"/>
<keyword evidence="6" id="KW-0472">Membrane</keyword>
<evidence type="ECO:0000256" key="6">
    <source>
        <dbReference type="SAM" id="Phobius"/>
    </source>
</evidence>
<keyword evidence="3" id="KW-0217">Developmental protein</keyword>
<dbReference type="EMBL" id="FJ471487">
    <property type="protein sequence ID" value="ACO06230.1"/>
    <property type="molecule type" value="mRNA"/>
</dbReference>
<reference evidence="7" key="1">
    <citation type="journal article" date="2009" name="Gene Expr. Patterns">
        <title>Expression pattern of the expanded noggin gene family in the planarian Schmidtea mediterranea.</title>
        <authorList>
            <person name="Molina M.D."/>
            <person name="Salo E."/>
            <person name="Cebria F."/>
        </authorList>
    </citation>
    <scope>NUCLEOTIDE SEQUENCE</scope>
</reference>
<sequence length="306" mass="36333">MINIVLMYKKLVIFKNQIIMSRTLIFNLTFVVILFIIKIGMSTKTTRKPITINLTTNEQNIVGVRFNFNEIIVTNFIPNLSPSIDKKLKKILDSDHLFDNWLALTKPAEIYIPLNGTNKIDSRLRNLIKMKNFVFKNKRGEKMNLTSDILDSIKLWLEEESSCQMEYIWHELEPSFWPRWIKKGLCVSLTSCSWPPGMSCKAKKTKNLDLLQFRCEEDPKKIKYDADERAMQQLRLTRQKRQYKIYNRKRGVFQGRSNNSRRVVTKREKEVRTKMLIFSLREYMNGFYCKWVKTLYYVNELCSCSC</sequence>
<evidence type="ECO:0000256" key="3">
    <source>
        <dbReference type="ARBA" id="ARBA00022473"/>
    </source>
</evidence>
<comment type="subcellular location">
    <subcellularLocation>
        <location evidence="1">Secreted</location>
    </subcellularLocation>
</comment>
<dbReference type="PANTHER" id="PTHR10494:SF6">
    <property type="entry name" value="NOGGIN"/>
    <property type="match status" value="1"/>
</dbReference>
<name>C1JAC5_SCHMD</name>
<protein>
    <submittedName>
        <fullName evidence="7">Noggin-like protein 5</fullName>
    </submittedName>
</protein>